<dbReference type="AlphaFoldDB" id="B3ML09"/>
<dbReference type="PANTHER" id="PTHR24258:SF129">
    <property type="entry name" value="LP15124P-RELATED"/>
    <property type="match status" value="1"/>
</dbReference>
<keyword evidence="3" id="KW-1185">Reference proteome</keyword>
<dbReference type="GO" id="GO:0006508">
    <property type="term" value="P:proteolysis"/>
    <property type="evidence" value="ECO:0007669"/>
    <property type="project" value="InterPro"/>
</dbReference>
<dbReference type="InterPro" id="IPR043504">
    <property type="entry name" value="Peptidase_S1_PA_chymotrypsin"/>
</dbReference>
<dbReference type="Pfam" id="PF00089">
    <property type="entry name" value="Trypsin"/>
    <property type="match status" value="1"/>
</dbReference>
<dbReference type="InParanoid" id="B3ML09"/>
<dbReference type="Proteomes" id="UP000007801">
    <property type="component" value="Unassembled WGS sequence"/>
</dbReference>
<dbReference type="SUPFAM" id="SSF50494">
    <property type="entry name" value="Trypsin-like serine proteases"/>
    <property type="match status" value="1"/>
</dbReference>
<dbReference type="KEGG" id="dan:6497740"/>
<sequence length="366" mass="40773">MKIEILAMEKSKTVVLLLIILHVHFLKFTIGDNYVDYSDFGNGKSYDGDFSDVRSTTPPTTTNTVKPISGKLCGSMTNEFCVKRDQCGTHTGKIIIDLTTPQGVCDYMETCCQQSNINQSRPPHDVNLMHEQCGLTNVDGLYMTVKSSGQETSFAEYPWVVAILDSESKQICSGVLISHKVVLSAASCLPPTQNLTVRAGDWDLLSDSEIVPHENRLVEKIIVHNDLILSQLLNDLALAVLESAFPRTKHIVPVCMFDDLGSSRLNATSCFAIGWNVIKFTRFFPQKNIVLKIAVDTTTALIKKPDGRIEAHNSAHRHLNLMGSPLVCPTEGSQYFLLGIWSYQLQENQTVFANVTRNLQWINEHL</sequence>
<gene>
    <name evidence="2" type="primary">Dana\GF14925</name>
    <name evidence="2" type="synonym">dana_GLEANR_15691</name>
    <name evidence="2" type="ORF">GF14925</name>
</gene>
<dbReference type="PANTHER" id="PTHR24258">
    <property type="entry name" value="SERINE PROTEASE-RELATED"/>
    <property type="match status" value="1"/>
</dbReference>
<proteinExistence type="predicted"/>
<name>B3ML09_DROAN</name>
<accession>B3ML09</accession>
<keyword evidence="2" id="KW-0378">Hydrolase</keyword>
<evidence type="ECO:0000259" key="1">
    <source>
        <dbReference type="PROSITE" id="PS50240"/>
    </source>
</evidence>
<dbReference type="GeneID" id="6497740"/>
<organism evidence="2 3">
    <name type="scientific">Drosophila ananassae</name>
    <name type="common">Fruit fly</name>
    <dbReference type="NCBI Taxonomy" id="7217"/>
    <lineage>
        <taxon>Eukaryota</taxon>
        <taxon>Metazoa</taxon>
        <taxon>Ecdysozoa</taxon>
        <taxon>Arthropoda</taxon>
        <taxon>Hexapoda</taxon>
        <taxon>Insecta</taxon>
        <taxon>Pterygota</taxon>
        <taxon>Neoptera</taxon>
        <taxon>Endopterygota</taxon>
        <taxon>Diptera</taxon>
        <taxon>Brachycera</taxon>
        <taxon>Muscomorpha</taxon>
        <taxon>Ephydroidea</taxon>
        <taxon>Drosophilidae</taxon>
        <taxon>Drosophila</taxon>
        <taxon>Sophophora</taxon>
    </lineage>
</organism>
<dbReference type="SMART" id="SM00020">
    <property type="entry name" value="Tryp_SPc"/>
    <property type="match status" value="1"/>
</dbReference>
<dbReference type="InterPro" id="IPR001254">
    <property type="entry name" value="Trypsin_dom"/>
</dbReference>
<dbReference type="eggNOG" id="KOG3627">
    <property type="taxonomic scope" value="Eukaryota"/>
</dbReference>
<dbReference type="EMBL" id="CH902620">
    <property type="protein sequence ID" value="EDV30667.2"/>
    <property type="molecule type" value="Genomic_DNA"/>
</dbReference>
<dbReference type="PROSITE" id="PS50240">
    <property type="entry name" value="TRYPSIN_DOM"/>
    <property type="match status" value="1"/>
</dbReference>
<reference evidence="2 3" key="1">
    <citation type="journal article" date="2007" name="Nature">
        <title>Evolution of genes and genomes on the Drosophila phylogeny.</title>
        <authorList>
            <consortium name="Drosophila 12 Genomes Consortium"/>
            <person name="Clark A.G."/>
            <person name="Eisen M.B."/>
            <person name="Smith D.R."/>
            <person name="Bergman C.M."/>
            <person name="Oliver B."/>
            <person name="Markow T.A."/>
            <person name="Kaufman T.C."/>
            <person name="Kellis M."/>
            <person name="Gelbart W."/>
            <person name="Iyer V.N."/>
            <person name="Pollard D.A."/>
            <person name="Sackton T.B."/>
            <person name="Larracuente A.M."/>
            <person name="Singh N.D."/>
            <person name="Abad J.P."/>
            <person name="Abt D.N."/>
            <person name="Adryan B."/>
            <person name="Aguade M."/>
            <person name="Akashi H."/>
            <person name="Anderson W.W."/>
            <person name="Aquadro C.F."/>
            <person name="Ardell D.H."/>
            <person name="Arguello R."/>
            <person name="Artieri C.G."/>
            <person name="Barbash D.A."/>
            <person name="Barker D."/>
            <person name="Barsanti P."/>
            <person name="Batterham P."/>
            <person name="Batzoglou S."/>
            <person name="Begun D."/>
            <person name="Bhutkar A."/>
            <person name="Blanco E."/>
            <person name="Bosak S.A."/>
            <person name="Bradley R.K."/>
            <person name="Brand A.D."/>
            <person name="Brent M.R."/>
            <person name="Brooks A.N."/>
            <person name="Brown R.H."/>
            <person name="Butlin R.K."/>
            <person name="Caggese C."/>
            <person name="Calvi B.R."/>
            <person name="Bernardo de Carvalho A."/>
            <person name="Caspi A."/>
            <person name="Castrezana S."/>
            <person name="Celniker S.E."/>
            <person name="Chang J.L."/>
            <person name="Chapple C."/>
            <person name="Chatterji S."/>
            <person name="Chinwalla A."/>
            <person name="Civetta A."/>
            <person name="Clifton S.W."/>
            <person name="Comeron J.M."/>
            <person name="Costello J.C."/>
            <person name="Coyne J.A."/>
            <person name="Daub J."/>
            <person name="David R.G."/>
            <person name="Delcher A.L."/>
            <person name="Delehaunty K."/>
            <person name="Do C.B."/>
            <person name="Ebling H."/>
            <person name="Edwards K."/>
            <person name="Eickbush T."/>
            <person name="Evans J.D."/>
            <person name="Filipski A."/>
            <person name="Findeiss S."/>
            <person name="Freyhult E."/>
            <person name="Fulton L."/>
            <person name="Fulton R."/>
            <person name="Garcia A.C."/>
            <person name="Gardiner A."/>
            <person name="Garfield D.A."/>
            <person name="Garvin B.E."/>
            <person name="Gibson G."/>
            <person name="Gilbert D."/>
            <person name="Gnerre S."/>
            <person name="Godfrey J."/>
            <person name="Good R."/>
            <person name="Gotea V."/>
            <person name="Gravely B."/>
            <person name="Greenberg A.J."/>
            <person name="Griffiths-Jones S."/>
            <person name="Gross S."/>
            <person name="Guigo R."/>
            <person name="Gustafson E.A."/>
            <person name="Haerty W."/>
            <person name="Hahn M.W."/>
            <person name="Halligan D.L."/>
            <person name="Halpern A.L."/>
            <person name="Halter G.M."/>
            <person name="Han M.V."/>
            <person name="Heger A."/>
            <person name="Hillier L."/>
            <person name="Hinrichs A.S."/>
            <person name="Holmes I."/>
            <person name="Hoskins R.A."/>
            <person name="Hubisz M.J."/>
            <person name="Hultmark D."/>
            <person name="Huntley M.A."/>
            <person name="Jaffe D.B."/>
            <person name="Jagadeeshan S."/>
            <person name="Jeck W.R."/>
            <person name="Johnson J."/>
            <person name="Jones C.D."/>
            <person name="Jordan W.C."/>
            <person name="Karpen G.H."/>
            <person name="Kataoka E."/>
            <person name="Keightley P.D."/>
            <person name="Kheradpour P."/>
            <person name="Kirkness E.F."/>
            <person name="Koerich L.B."/>
            <person name="Kristiansen K."/>
            <person name="Kudrna D."/>
            <person name="Kulathinal R.J."/>
            <person name="Kumar S."/>
            <person name="Kwok R."/>
            <person name="Lander E."/>
            <person name="Langley C.H."/>
            <person name="Lapoint R."/>
            <person name="Lazzaro B.P."/>
            <person name="Lee S.J."/>
            <person name="Levesque L."/>
            <person name="Li R."/>
            <person name="Lin C.F."/>
            <person name="Lin M.F."/>
            <person name="Lindblad-Toh K."/>
            <person name="Llopart A."/>
            <person name="Long M."/>
            <person name="Low L."/>
            <person name="Lozovsky E."/>
            <person name="Lu J."/>
            <person name="Luo M."/>
            <person name="Machado C.A."/>
            <person name="Makalowski W."/>
            <person name="Marzo M."/>
            <person name="Matsuda M."/>
            <person name="Matzkin L."/>
            <person name="McAllister B."/>
            <person name="McBride C.S."/>
            <person name="McKernan B."/>
            <person name="McKernan K."/>
            <person name="Mendez-Lago M."/>
            <person name="Minx P."/>
            <person name="Mollenhauer M.U."/>
            <person name="Montooth K."/>
            <person name="Mount S.M."/>
            <person name="Mu X."/>
            <person name="Myers E."/>
            <person name="Negre B."/>
            <person name="Newfeld S."/>
            <person name="Nielsen R."/>
            <person name="Noor M.A."/>
            <person name="O'Grady P."/>
            <person name="Pachter L."/>
            <person name="Papaceit M."/>
            <person name="Parisi M.J."/>
            <person name="Parisi M."/>
            <person name="Parts L."/>
            <person name="Pedersen J.S."/>
            <person name="Pesole G."/>
            <person name="Phillippy A.M."/>
            <person name="Ponting C.P."/>
            <person name="Pop M."/>
            <person name="Porcelli D."/>
            <person name="Powell J.R."/>
            <person name="Prohaska S."/>
            <person name="Pruitt K."/>
            <person name="Puig M."/>
            <person name="Quesneville H."/>
            <person name="Ram K.R."/>
            <person name="Rand D."/>
            <person name="Rasmussen M.D."/>
            <person name="Reed L.K."/>
            <person name="Reenan R."/>
            <person name="Reily A."/>
            <person name="Remington K.A."/>
            <person name="Rieger T.T."/>
            <person name="Ritchie M.G."/>
            <person name="Robin C."/>
            <person name="Rogers Y.H."/>
            <person name="Rohde C."/>
            <person name="Rozas J."/>
            <person name="Rubenfield M.J."/>
            <person name="Ruiz A."/>
            <person name="Russo S."/>
            <person name="Salzberg S.L."/>
            <person name="Sanchez-Gracia A."/>
            <person name="Saranga D.J."/>
            <person name="Sato H."/>
            <person name="Schaeffer S.W."/>
            <person name="Schatz M.C."/>
            <person name="Schlenke T."/>
            <person name="Schwartz R."/>
            <person name="Segarra C."/>
            <person name="Singh R.S."/>
            <person name="Sirot L."/>
            <person name="Sirota M."/>
            <person name="Sisneros N.B."/>
            <person name="Smith C.D."/>
            <person name="Smith T.F."/>
            <person name="Spieth J."/>
            <person name="Stage D.E."/>
            <person name="Stark A."/>
            <person name="Stephan W."/>
            <person name="Strausberg R.L."/>
            <person name="Strempel S."/>
            <person name="Sturgill D."/>
            <person name="Sutton G."/>
            <person name="Sutton G.G."/>
            <person name="Tao W."/>
            <person name="Teichmann S."/>
            <person name="Tobari Y.N."/>
            <person name="Tomimura Y."/>
            <person name="Tsolas J.M."/>
            <person name="Valente V.L."/>
            <person name="Venter E."/>
            <person name="Venter J.C."/>
            <person name="Vicario S."/>
            <person name="Vieira F.G."/>
            <person name="Vilella A.J."/>
            <person name="Villasante A."/>
            <person name="Walenz B."/>
            <person name="Wang J."/>
            <person name="Wasserman M."/>
            <person name="Watts T."/>
            <person name="Wilson D."/>
            <person name="Wilson R.K."/>
            <person name="Wing R.A."/>
            <person name="Wolfner M.F."/>
            <person name="Wong A."/>
            <person name="Wong G.K."/>
            <person name="Wu C.I."/>
            <person name="Wu G."/>
            <person name="Yamamoto D."/>
            <person name="Yang H.P."/>
            <person name="Yang S.P."/>
            <person name="Yorke J.A."/>
            <person name="Yoshida K."/>
            <person name="Zdobnov E."/>
            <person name="Zhang P."/>
            <person name="Zhang Y."/>
            <person name="Zimin A.V."/>
            <person name="Baldwin J."/>
            <person name="Abdouelleil A."/>
            <person name="Abdulkadir J."/>
            <person name="Abebe A."/>
            <person name="Abera B."/>
            <person name="Abreu J."/>
            <person name="Acer S.C."/>
            <person name="Aftuck L."/>
            <person name="Alexander A."/>
            <person name="An P."/>
            <person name="Anderson E."/>
            <person name="Anderson S."/>
            <person name="Arachi H."/>
            <person name="Azer M."/>
            <person name="Bachantsang P."/>
            <person name="Barry A."/>
            <person name="Bayul T."/>
            <person name="Berlin A."/>
            <person name="Bessette D."/>
            <person name="Bloom T."/>
            <person name="Blye J."/>
            <person name="Boguslavskiy L."/>
            <person name="Bonnet C."/>
            <person name="Boukhgalter B."/>
            <person name="Bourzgui I."/>
            <person name="Brown A."/>
            <person name="Cahill P."/>
            <person name="Channer S."/>
            <person name="Cheshatsang Y."/>
            <person name="Chuda L."/>
            <person name="Citroen M."/>
            <person name="Collymore A."/>
            <person name="Cooke P."/>
            <person name="Costello M."/>
            <person name="D'Aco K."/>
            <person name="Daza R."/>
            <person name="De Haan G."/>
            <person name="DeGray S."/>
            <person name="DeMaso C."/>
            <person name="Dhargay N."/>
            <person name="Dooley K."/>
            <person name="Dooley E."/>
            <person name="Doricent M."/>
            <person name="Dorje P."/>
            <person name="Dorjee K."/>
            <person name="Dupes A."/>
            <person name="Elong R."/>
            <person name="Falk J."/>
            <person name="Farina A."/>
            <person name="Faro S."/>
            <person name="Ferguson D."/>
            <person name="Fisher S."/>
            <person name="Foley C.D."/>
            <person name="Franke A."/>
            <person name="Friedrich D."/>
            <person name="Gadbois L."/>
            <person name="Gearin G."/>
            <person name="Gearin C.R."/>
            <person name="Giannoukos G."/>
            <person name="Goode T."/>
            <person name="Graham J."/>
            <person name="Grandbois E."/>
            <person name="Grewal S."/>
            <person name="Gyaltsen K."/>
            <person name="Hafez N."/>
            <person name="Hagos B."/>
            <person name="Hall J."/>
            <person name="Henson C."/>
            <person name="Hollinger A."/>
            <person name="Honan T."/>
            <person name="Huard M.D."/>
            <person name="Hughes L."/>
            <person name="Hurhula B."/>
            <person name="Husby M.E."/>
            <person name="Kamat A."/>
            <person name="Kanga B."/>
            <person name="Kashin S."/>
            <person name="Khazanovich D."/>
            <person name="Kisner P."/>
            <person name="Lance K."/>
            <person name="Lara M."/>
            <person name="Lee W."/>
            <person name="Lennon N."/>
            <person name="Letendre F."/>
            <person name="LeVine R."/>
            <person name="Lipovsky A."/>
            <person name="Liu X."/>
            <person name="Liu J."/>
            <person name="Liu S."/>
            <person name="Lokyitsang T."/>
            <person name="Lokyitsang Y."/>
            <person name="Lubonja R."/>
            <person name="Lui A."/>
            <person name="MacDonald P."/>
            <person name="Magnisalis V."/>
            <person name="Maru K."/>
            <person name="Matthews C."/>
            <person name="McCusker W."/>
            <person name="McDonough S."/>
            <person name="Mehta T."/>
            <person name="Meldrim J."/>
            <person name="Meneus L."/>
            <person name="Mihai O."/>
            <person name="Mihalev A."/>
            <person name="Mihova T."/>
            <person name="Mittelman R."/>
            <person name="Mlenga V."/>
            <person name="Montmayeur A."/>
            <person name="Mulrain L."/>
            <person name="Navidi A."/>
            <person name="Naylor J."/>
            <person name="Negash T."/>
            <person name="Nguyen T."/>
            <person name="Nguyen N."/>
            <person name="Nicol R."/>
            <person name="Norbu C."/>
            <person name="Norbu N."/>
            <person name="Novod N."/>
            <person name="O'Neill B."/>
            <person name="Osman S."/>
            <person name="Markiewicz E."/>
            <person name="Oyono O.L."/>
            <person name="Patti C."/>
            <person name="Phunkhang P."/>
            <person name="Pierre F."/>
            <person name="Priest M."/>
            <person name="Raghuraman S."/>
            <person name="Rege F."/>
            <person name="Reyes R."/>
            <person name="Rise C."/>
            <person name="Rogov P."/>
            <person name="Ross K."/>
            <person name="Ryan E."/>
            <person name="Settipalli S."/>
            <person name="Shea T."/>
            <person name="Sherpa N."/>
            <person name="Shi L."/>
            <person name="Shih D."/>
            <person name="Sparrow T."/>
            <person name="Spaulding J."/>
            <person name="Stalker J."/>
            <person name="Stange-Thomann N."/>
            <person name="Stavropoulos S."/>
            <person name="Stone C."/>
            <person name="Strader C."/>
            <person name="Tesfaye S."/>
            <person name="Thomson T."/>
            <person name="Thoulutsang Y."/>
            <person name="Thoulutsang D."/>
            <person name="Topham K."/>
            <person name="Topping I."/>
            <person name="Tsamla T."/>
            <person name="Vassiliev H."/>
            <person name="Vo A."/>
            <person name="Wangchuk T."/>
            <person name="Wangdi T."/>
            <person name="Weiand M."/>
            <person name="Wilkinson J."/>
            <person name="Wilson A."/>
            <person name="Yadav S."/>
            <person name="Young G."/>
            <person name="Yu Q."/>
            <person name="Zembek L."/>
            <person name="Zhong D."/>
            <person name="Zimmer A."/>
            <person name="Zwirko Z."/>
            <person name="Jaffe D.B."/>
            <person name="Alvarez P."/>
            <person name="Brockman W."/>
            <person name="Butler J."/>
            <person name="Chin C."/>
            <person name="Gnerre S."/>
            <person name="Grabherr M."/>
            <person name="Kleber M."/>
            <person name="Mauceli E."/>
            <person name="MacCallum I."/>
        </authorList>
    </citation>
    <scope>NUCLEOTIDE SEQUENCE [LARGE SCALE GENOMIC DNA]</scope>
    <source>
        <strain evidence="3">Tucson 14024-0371.13</strain>
    </source>
</reference>
<dbReference type="OrthoDB" id="7468414at2759"/>
<evidence type="ECO:0000313" key="2">
    <source>
        <dbReference type="EMBL" id="EDV30667.2"/>
    </source>
</evidence>
<dbReference type="GO" id="GO:0004252">
    <property type="term" value="F:serine-type endopeptidase activity"/>
    <property type="evidence" value="ECO:0007669"/>
    <property type="project" value="InterPro"/>
</dbReference>
<dbReference type="InterPro" id="IPR009003">
    <property type="entry name" value="Peptidase_S1_PA"/>
</dbReference>
<dbReference type="SMR" id="B3ML09"/>
<dbReference type="HOGENOM" id="CLU_006842_0_3_1"/>
<evidence type="ECO:0000313" key="3">
    <source>
        <dbReference type="Proteomes" id="UP000007801"/>
    </source>
</evidence>
<feature type="domain" description="Peptidase S1" evidence="1">
    <location>
        <begin position="146"/>
        <end position="366"/>
    </location>
</feature>
<protein>
    <recommendedName>
        <fullName evidence="1">Peptidase S1 domain-containing protein</fullName>
    </recommendedName>
</protein>
<dbReference type="Gene3D" id="2.40.10.10">
    <property type="entry name" value="Trypsin-like serine proteases"/>
    <property type="match status" value="2"/>
</dbReference>